<feature type="domain" description="Carboxylesterase type B" evidence="5">
    <location>
        <begin position="26"/>
        <end position="543"/>
    </location>
</feature>
<evidence type="ECO:0000256" key="4">
    <source>
        <dbReference type="SAM" id="SignalP"/>
    </source>
</evidence>
<keyword evidence="3" id="KW-0325">Glycoprotein</keyword>
<dbReference type="KEGG" id="clec:106666937"/>
<dbReference type="AlphaFoldDB" id="A0A8I6THQ9"/>
<dbReference type="PROSITE" id="PS00941">
    <property type="entry name" value="CARBOXYLESTERASE_B_2"/>
    <property type="match status" value="1"/>
</dbReference>
<evidence type="ECO:0000313" key="6">
    <source>
        <dbReference type="EnsemblMetazoa" id="XP_014249976.1"/>
    </source>
</evidence>
<keyword evidence="7" id="KW-1185">Reference proteome</keyword>
<dbReference type="Pfam" id="PF00135">
    <property type="entry name" value="COesterase"/>
    <property type="match status" value="1"/>
</dbReference>
<dbReference type="InterPro" id="IPR029058">
    <property type="entry name" value="AB_hydrolase_fold"/>
</dbReference>
<sequence>MEFHVLYFFSFLLFHVHAARPGRNLIVDIKGQGTLLGKELFISRTLRAAAFLGIPYAHPPLVDLRFAPPKTDPWPSWTGVRNATEYMPSCLQDKKSFENNDVLKLATRLFPGKALEFNEDCLYLNVYVPDGKTPRGFGWPVAIWLHPGDFMVGSPNLWDATALAIKQKVIVVTPAYRLGALGFLSMMDDSAPGNVGLLDQLAAMEWVQEHIQHFNGSATDVVLWGHSAGSISTSLHLISELSAGKFHRAITMSGNFMIHNAIKNPNPNAILSLKEEFYCSEEPAELLACLRNAPVATLFAKTLAFDDWGPIVDGLFKNVTKPFLKEDPKQLLEDGRINRVPLMAGYTDMEDVNSINADISKSLFDDTIRQTVIDDALPVTDNETCTLNEELLVDSILFYYTPTSIPEDPTIYRRKYIDFTTDKKYGSSTFEFGMFVSKYSPTYLYRFDYKLKTSPIADVRDWVTVPHQYDLPIVWGMPYWTSLSPQVIWNTVDKKTSDIVMGLFGNFTKYSIPVQSKKTIQWDPFTKENPRIFLIDKNFSMSDSSSFDYKSLKFWNEYYPKIVLAANNCCNMTASANCLEPFPLTVISFFIFNFYLYRIDYRNIFIVLHLF</sequence>
<dbReference type="Proteomes" id="UP000494040">
    <property type="component" value="Unassembled WGS sequence"/>
</dbReference>
<dbReference type="InterPro" id="IPR002018">
    <property type="entry name" value="CarbesteraseB"/>
</dbReference>
<evidence type="ECO:0000259" key="5">
    <source>
        <dbReference type="Pfam" id="PF00135"/>
    </source>
</evidence>
<protein>
    <recommendedName>
        <fullName evidence="5">Carboxylesterase type B domain-containing protein</fullName>
    </recommendedName>
</protein>
<dbReference type="SUPFAM" id="SSF53474">
    <property type="entry name" value="alpha/beta-Hydrolases"/>
    <property type="match status" value="1"/>
</dbReference>
<dbReference type="RefSeq" id="XP_014249976.1">
    <property type="nucleotide sequence ID" value="XM_014394490.2"/>
</dbReference>
<dbReference type="InterPro" id="IPR051093">
    <property type="entry name" value="Neuroligin/BSAL"/>
</dbReference>
<name>A0A8I6THQ9_CIMLE</name>
<reference evidence="6" key="1">
    <citation type="submission" date="2022-01" db="UniProtKB">
        <authorList>
            <consortium name="EnsemblMetazoa"/>
        </authorList>
    </citation>
    <scope>IDENTIFICATION</scope>
</reference>
<evidence type="ECO:0000256" key="2">
    <source>
        <dbReference type="ARBA" id="ARBA00022729"/>
    </source>
</evidence>
<evidence type="ECO:0000313" key="7">
    <source>
        <dbReference type="Proteomes" id="UP000494040"/>
    </source>
</evidence>
<dbReference type="EnsemblMetazoa" id="XM_014394490.2">
    <property type="protein sequence ID" value="XP_014249976.1"/>
    <property type="gene ID" value="LOC106666937"/>
</dbReference>
<evidence type="ECO:0000256" key="1">
    <source>
        <dbReference type="ARBA" id="ARBA00005964"/>
    </source>
</evidence>
<dbReference type="InterPro" id="IPR019819">
    <property type="entry name" value="Carboxylesterase_B_CS"/>
</dbReference>
<feature type="chain" id="PRO_5035181104" description="Carboxylesterase type B domain-containing protein" evidence="4">
    <location>
        <begin position="19"/>
        <end position="611"/>
    </location>
</feature>
<proteinExistence type="inferred from homology"/>
<dbReference type="OMA" id="EWSKGGF"/>
<dbReference type="GeneID" id="106666937"/>
<dbReference type="OrthoDB" id="408631at2759"/>
<evidence type="ECO:0000256" key="3">
    <source>
        <dbReference type="ARBA" id="ARBA00023180"/>
    </source>
</evidence>
<comment type="similarity">
    <text evidence="1">Belongs to the type-B carboxylesterase/lipase family.</text>
</comment>
<accession>A0A8I6THQ9</accession>
<dbReference type="Gene3D" id="3.40.50.1820">
    <property type="entry name" value="alpha/beta hydrolase"/>
    <property type="match status" value="1"/>
</dbReference>
<organism evidence="6 7">
    <name type="scientific">Cimex lectularius</name>
    <name type="common">Bed bug</name>
    <name type="synonym">Acanthia lectularia</name>
    <dbReference type="NCBI Taxonomy" id="79782"/>
    <lineage>
        <taxon>Eukaryota</taxon>
        <taxon>Metazoa</taxon>
        <taxon>Ecdysozoa</taxon>
        <taxon>Arthropoda</taxon>
        <taxon>Hexapoda</taxon>
        <taxon>Insecta</taxon>
        <taxon>Pterygota</taxon>
        <taxon>Neoptera</taxon>
        <taxon>Paraneoptera</taxon>
        <taxon>Hemiptera</taxon>
        <taxon>Heteroptera</taxon>
        <taxon>Panheteroptera</taxon>
        <taxon>Cimicomorpha</taxon>
        <taxon>Cimicidae</taxon>
        <taxon>Cimex</taxon>
    </lineage>
</organism>
<dbReference type="PANTHER" id="PTHR43903">
    <property type="entry name" value="NEUROLIGIN"/>
    <property type="match status" value="1"/>
</dbReference>
<feature type="signal peptide" evidence="4">
    <location>
        <begin position="1"/>
        <end position="18"/>
    </location>
</feature>
<keyword evidence="2 4" id="KW-0732">Signal</keyword>